<name>A0A4Q8L5B0_9GAMM</name>
<reference evidence="1 2" key="1">
    <citation type="submission" date="2019-02" db="EMBL/GenBank/DDBJ databases">
        <title>WGS of Pseudoxanthomonas species novum from clinical isolates.</title>
        <authorList>
            <person name="Bernier A.-M."/>
            <person name="Bernard K."/>
            <person name="Vachon A."/>
        </authorList>
    </citation>
    <scope>NUCLEOTIDE SEQUENCE [LARGE SCALE GENOMIC DNA]</scope>
    <source>
        <strain evidence="1 2">NML171200</strain>
    </source>
</reference>
<sequence>MRLMPMASELSTELRGYLKRCGLSESKIAQCDSGTRMYHDIGLYGDIAEAYMDVLVEDYGVDLSDFEFGKFFPPEFAGGNMLTRALFWLVPFAGKAARQRVEYLPLTLEMIDNAMDAKRWHVAEP</sequence>
<gene>
    <name evidence="1" type="ORF">EA660_16620</name>
</gene>
<dbReference type="RefSeq" id="WP_130552586.1">
    <property type="nucleotide sequence ID" value="NZ_SHMC01000008.1"/>
</dbReference>
<organism evidence="1 2">
    <name type="scientific">Pseudoxanthomonas winnipegensis</name>
    <dbReference type="NCBI Taxonomy" id="2480810"/>
    <lineage>
        <taxon>Bacteria</taxon>
        <taxon>Pseudomonadati</taxon>
        <taxon>Pseudomonadota</taxon>
        <taxon>Gammaproteobacteria</taxon>
        <taxon>Lysobacterales</taxon>
        <taxon>Lysobacteraceae</taxon>
        <taxon>Pseudoxanthomonas</taxon>
    </lineage>
</organism>
<comment type="caution">
    <text evidence="1">The sequence shown here is derived from an EMBL/GenBank/DDBJ whole genome shotgun (WGS) entry which is preliminary data.</text>
</comment>
<dbReference type="Proteomes" id="UP000292627">
    <property type="component" value="Unassembled WGS sequence"/>
</dbReference>
<accession>A0A4Q8L5B0</accession>
<protein>
    <submittedName>
        <fullName evidence="1">DUF1493 family protein</fullName>
    </submittedName>
</protein>
<evidence type="ECO:0000313" key="2">
    <source>
        <dbReference type="Proteomes" id="UP000292627"/>
    </source>
</evidence>
<evidence type="ECO:0000313" key="1">
    <source>
        <dbReference type="EMBL" id="TAA21582.1"/>
    </source>
</evidence>
<dbReference type="EMBL" id="SHMC01000008">
    <property type="protein sequence ID" value="TAA21582.1"/>
    <property type="molecule type" value="Genomic_DNA"/>
</dbReference>
<proteinExistence type="predicted"/>
<dbReference type="OrthoDB" id="8911505at2"/>
<dbReference type="AlphaFoldDB" id="A0A4Q8L5B0"/>